<organism evidence="2 3">
    <name type="scientific">Protopolystoma xenopodis</name>
    <dbReference type="NCBI Taxonomy" id="117903"/>
    <lineage>
        <taxon>Eukaryota</taxon>
        <taxon>Metazoa</taxon>
        <taxon>Spiralia</taxon>
        <taxon>Lophotrochozoa</taxon>
        <taxon>Platyhelminthes</taxon>
        <taxon>Monogenea</taxon>
        <taxon>Polyopisthocotylea</taxon>
        <taxon>Polystomatidea</taxon>
        <taxon>Polystomatidae</taxon>
        <taxon>Protopolystoma</taxon>
    </lineage>
</organism>
<sequence>MAFLTATQPPESGGGCWVSNHLNLTNLPSIYTGASSSNGLNSLPPPIPMKPGDLSSRAWSLPKAITVSTTNAAQLTIASSNESLEMAPEPPQRLSSCRRSRRHTEELLAQEGGSLHKARRGQFGFRRGARKMASQGPNLVMAPSPRVS</sequence>
<feature type="region of interest" description="Disordered" evidence="1">
    <location>
        <begin position="79"/>
        <end position="101"/>
    </location>
</feature>
<name>A0A448X020_9PLAT</name>
<keyword evidence="3" id="KW-1185">Reference proteome</keyword>
<accession>A0A448X020</accession>
<comment type="caution">
    <text evidence="2">The sequence shown here is derived from an EMBL/GenBank/DDBJ whole genome shotgun (WGS) entry which is preliminary data.</text>
</comment>
<evidence type="ECO:0000256" key="1">
    <source>
        <dbReference type="SAM" id="MobiDB-lite"/>
    </source>
</evidence>
<proteinExistence type="predicted"/>
<reference evidence="2" key="1">
    <citation type="submission" date="2018-11" db="EMBL/GenBank/DDBJ databases">
        <authorList>
            <consortium name="Pathogen Informatics"/>
        </authorList>
    </citation>
    <scope>NUCLEOTIDE SEQUENCE</scope>
</reference>
<gene>
    <name evidence="2" type="ORF">PXEA_LOCUS17897</name>
</gene>
<dbReference type="EMBL" id="CAAALY010067836">
    <property type="protein sequence ID" value="VEL24457.1"/>
    <property type="molecule type" value="Genomic_DNA"/>
</dbReference>
<feature type="region of interest" description="Disordered" evidence="1">
    <location>
        <begin position="127"/>
        <end position="148"/>
    </location>
</feature>
<dbReference type="Proteomes" id="UP000784294">
    <property type="component" value="Unassembled WGS sequence"/>
</dbReference>
<evidence type="ECO:0000313" key="3">
    <source>
        <dbReference type="Proteomes" id="UP000784294"/>
    </source>
</evidence>
<protein>
    <submittedName>
        <fullName evidence="2">Uncharacterized protein</fullName>
    </submittedName>
</protein>
<dbReference type="AlphaFoldDB" id="A0A448X020"/>
<evidence type="ECO:0000313" key="2">
    <source>
        <dbReference type="EMBL" id="VEL24457.1"/>
    </source>
</evidence>